<reference evidence="1 2" key="1">
    <citation type="submission" date="2016-02" db="EMBL/GenBank/DDBJ databases">
        <title>Genome analysis of coral dinoflagellate symbionts highlights evolutionary adaptations to a symbiotic lifestyle.</title>
        <authorList>
            <person name="Aranda M."/>
            <person name="Li Y."/>
            <person name="Liew Y.J."/>
            <person name="Baumgarten S."/>
            <person name="Simakov O."/>
            <person name="Wilson M."/>
            <person name="Piel J."/>
            <person name="Ashoor H."/>
            <person name="Bougouffa S."/>
            <person name="Bajic V.B."/>
            <person name="Ryu T."/>
            <person name="Ravasi T."/>
            <person name="Bayer T."/>
            <person name="Micklem G."/>
            <person name="Kim H."/>
            <person name="Bhak J."/>
            <person name="Lajeunesse T.C."/>
            <person name="Voolstra C.R."/>
        </authorList>
    </citation>
    <scope>NUCLEOTIDE SEQUENCE [LARGE SCALE GENOMIC DNA]</scope>
    <source>
        <strain evidence="1 2">CCMP2467</strain>
    </source>
</reference>
<gene>
    <name evidence="1" type="ORF">AK812_SmicGene8837</name>
</gene>
<dbReference type="Gene3D" id="1.20.5.2050">
    <property type="match status" value="1"/>
</dbReference>
<proteinExistence type="predicted"/>
<sequence>MASQLQTLPADLEAAFEELSAAEAEANGLFKEGRFRLARQRYFEITELFHHLDKPELKARCRKLRIECRLNIAACGIKLQEDAPAGDLGHGECVCMETPGQTGDAFPRVVASRDAMHAGTVPLSASEGPVLDLLNFRCEAKEACQLVLQQMPENTKARNYNGDYRHAAPVASWIAYGPKGRHPTVKEFQLLKKFMDKIDGMMLPSRLSDVLSDMQTVLRVLPRPANDAWVKAKHQLEKSLRKLRHRCKEAKTATLVVAPDDDIGDAELKAVPEEAQQVGEADDSATECTSALSNQHLTLFRKMNEWNFLDDAQKLECLQQAEVATRRPRRSLSQSELADIVNMAAACLAAPRRKATPQDADAECPSEATLAMESWGPKLDLQPRVRSLLLRALHVWRINQFDCHAIEHVLDVVHGKISKFEEQAGEVRSAAAGKAWLKIKQAVELMLRAGAPSSSTLQGEDFAAEAQVQAAQHLKPHRVKPRLERQSGIQNINWSVGRRCWACQYFSNKKGMKCKNTIRYFPIAKFLEEGLGDEAAVDAALQEAKAYREELVRQGKLKPPKPKVYPDSMVRGVYFSHCQQKWKVQLYHPIRRKVMHGGYFSSREKAEARARELASEFGVQPDIKVLPG</sequence>
<organism evidence="1 2">
    <name type="scientific">Symbiodinium microadriaticum</name>
    <name type="common">Dinoflagellate</name>
    <name type="synonym">Zooxanthella microadriatica</name>
    <dbReference type="NCBI Taxonomy" id="2951"/>
    <lineage>
        <taxon>Eukaryota</taxon>
        <taxon>Sar</taxon>
        <taxon>Alveolata</taxon>
        <taxon>Dinophyceae</taxon>
        <taxon>Suessiales</taxon>
        <taxon>Symbiodiniaceae</taxon>
        <taxon>Symbiodinium</taxon>
    </lineage>
</organism>
<protein>
    <submittedName>
        <fullName evidence="1">Uncharacterized protein</fullName>
    </submittedName>
</protein>
<dbReference type="EMBL" id="LSRX01000132">
    <property type="protein sequence ID" value="OLQ07728.1"/>
    <property type="molecule type" value="Genomic_DNA"/>
</dbReference>
<accession>A0A1Q9EK24</accession>
<dbReference type="InterPro" id="IPR011990">
    <property type="entry name" value="TPR-like_helical_dom_sf"/>
</dbReference>
<dbReference type="AlphaFoldDB" id="A0A1Q9EK24"/>
<evidence type="ECO:0000313" key="2">
    <source>
        <dbReference type="Proteomes" id="UP000186817"/>
    </source>
</evidence>
<evidence type="ECO:0000313" key="1">
    <source>
        <dbReference type="EMBL" id="OLQ07728.1"/>
    </source>
</evidence>
<comment type="caution">
    <text evidence="1">The sequence shown here is derived from an EMBL/GenBank/DDBJ whole genome shotgun (WGS) entry which is preliminary data.</text>
</comment>
<dbReference type="Gene3D" id="1.25.40.10">
    <property type="entry name" value="Tetratricopeptide repeat domain"/>
    <property type="match status" value="1"/>
</dbReference>
<dbReference type="Proteomes" id="UP000186817">
    <property type="component" value="Unassembled WGS sequence"/>
</dbReference>
<dbReference type="OrthoDB" id="430060at2759"/>
<keyword evidence="2" id="KW-1185">Reference proteome</keyword>
<name>A0A1Q9EK24_SYMMI</name>